<reference evidence="1 2" key="1">
    <citation type="submission" date="2019-06" db="EMBL/GenBank/DDBJ databases">
        <title>New taxonomy in bacterial strain CC-CFT640, isolated from vineyard.</title>
        <authorList>
            <person name="Lin S.-Y."/>
            <person name="Tsai C.-F."/>
            <person name="Young C.-C."/>
        </authorList>
    </citation>
    <scope>NUCLEOTIDE SEQUENCE [LARGE SCALE GENOMIC DNA]</scope>
    <source>
        <strain evidence="1 2">CC-CFT640</strain>
    </source>
</reference>
<evidence type="ECO:0000313" key="1">
    <source>
        <dbReference type="EMBL" id="TXL72435.1"/>
    </source>
</evidence>
<dbReference type="AlphaFoldDB" id="A0A5C8PF49"/>
<sequence length="311" mass="35487">MAGASSEFPMSAFRRHIKRWLGPRLSNARFLFGAPLAYKPGHFYSPICDPKDLARHYRDPDGMAGRVDLPGIDLREPEQRALWEDWKPYLLEFPFAAQPKNGLRFHYANSSFGPGDATVLYCMLRHFKPRRLIEVGSGFSSVCALDTIDRYLGDVTCTFIDPHPGLLLSLLEPADRSRIRIIGSEIQDVALETFDTLDAGDLLFIDSTHVAKTGSDVVHELFAILPRLKPGVIVHLHDIHYPFEYPKAWVVDLNYSWNEVYAIRAFLSYNSAFEVLFFNDYFGRFHGDLLDREAPDMALNYGSGLWLRRRA</sequence>
<dbReference type="EMBL" id="VDUZ01000033">
    <property type="protein sequence ID" value="TXL72435.1"/>
    <property type="molecule type" value="Genomic_DNA"/>
</dbReference>
<dbReference type="GO" id="GO:0032259">
    <property type="term" value="P:methylation"/>
    <property type="evidence" value="ECO:0007669"/>
    <property type="project" value="UniProtKB-KW"/>
</dbReference>
<keyword evidence="1" id="KW-0489">Methyltransferase</keyword>
<dbReference type="Gene3D" id="3.40.50.150">
    <property type="entry name" value="Vaccinia Virus protein VP39"/>
    <property type="match status" value="1"/>
</dbReference>
<gene>
    <name evidence="1" type="ORF">FHP25_25675</name>
</gene>
<keyword evidence="2" id="KW-1185">Reference proteome</keyword>
<proteinExistence type="predicted"/>
<name>A0A5C8PF49_9HYPH</name>
<dbReference type="Pfam" id="PF13578">
    <property type="entry name" value="Methyltransf_24"/>
    <property type="match status" value="1"/>
</dbReference>
<dbReference type="GO" id="GO:0008168">
    <property type="term" value="F:methyltransferase activity"/>
    <property type="evidence" value="ECO:0007669"/>
    <property type="project" value="UniProtKB-KW"/>
</dbReference>
<dbReference type="Proteomes" id="UP000321638">
    <property type="component" value="Unassembled WGS sequence"/>
</dbReference>
<dbReference type="SUPFAM" id="SSF53335">
    <property type="entry name" value="S-adenosyl-L-methionine-dependent methyltransferases"/>
    <property type="match status" value="1"/>
</dbReference>
<keyword evidence="1" id="KW-0808">Transferase</keyword>
<protein>
    <submittedName>
        <fullName evidence="1">Class I SAM-dependent methyltransferase</fullName>
    </submittedName>
</protein>
<dbReference type="InterPro" id="IPR029063">
    <property type="entry name" value="SAM-dependent_MTases_sf"/>
</dbReference>
<evidence type="ECO:0000313" key="2">
    <source>
        <dbReference type="Proteomes" id="UP000321638"/>
    </source>
</evidence>
<dbReference type="OrthoDB" id="9795498at2"/>
<accession>A0A5C8PF49</accession>
<organism evidence="1 2">
    <name type="scientific">Vineibacter terrae</name>
    <dbReference type="NCBI Taxonomy" id="2586908"/>
    <lineage>
        <taxon>Bacteria</taxon>
        <taxon>Pseudomonadati</taxon>
        <taxon>Pseudomonadota</taxon>
        <taxon>Alphaproteobacteria</taxon>
        <taxon>Hyphomicrobiales</taxon>
        <taxon>Vineibacter</taxon>
    </lineage>
</organism>
<comment type="caution">
    <text evidence="1">The sequence shown here is derived from an EMBL/GenBank/DDBJ whole genome shotgun (WGS) entry which is preliminary data.</text>
</comment>